<organism evidence="2 3">
    <name type="scientific">Microbacterium azadirachtae</name>
    <dbReference type="NCBI Taxonomy" id="582680"/>
    <lineage>
        <taxon>Bacteria</taxon>
        <taxon>Bacillati</taxon>
        <taxon>Actinomycetota</taxon>
        <taxon>Actinomycetes</taxon>
        <taxon>Micrococcales</taxon>
        <taxon>Microbacteriaceae</taxon>
        <taxon>Microbacterium</taxon>
    </lineage>
</organism>
<name>A0A0F0L6X6_9MICO</name>
<evidence type="ECO:0000256" key="1">
    <source>
        <dbReference type="SAM" id="Phobius"/>
    </source>
</evidence>
<protein>
    <submittedName>
        <fullName evidence="2">Uncharacterized protein</fullName>
    </submittedName>
</protein>
<dbReference type="PATRIC" id="fig|582680.7.peg.550"/>
<dbReference type="AlphaFoldDB" id="A0A0F0L6X6"/>
<evidence type="ECO:0000313" key="2">
    <source>
        <dbReference type="EMBL" id="KJL27276.1"/>
    </source>
</evidence>
<sequence>MTSPASKPKSPYKGTGYWVSQLLISGFFLLAGTAGGLFILFAPDCWLNTRTCAPEGRGEGVMLLLVGIVFGIMFFAMLRAWRRMSKEQRAVYAWAIMQQHATRTDGHPVNPRAVVDDLAIMGVAARAKRGDLSVAEIRRLQELRPDVPYPGSLPLPPTRRED</sequence>
<dbReference type="EMBL" id="JYIT01000055">
    <property type="protein sequence ID" value="KJL27276.1"/>
    <property type="molecule type" value="Genomic_DNA"/>
</dbReference>
<keyword evidence="1" id="KW-0472">Membrane</keyword>
<keyword evidence="1" id="KW-0812">Transmembrane</keyword>
<dbReference type="OrthoDB" id="5119885at2"/>
<reference evidence="2 3" key="1">
    <citation type="submission" date="2015-02" db="EMBL/GenBank/DDBJ databases">
        <title>Draft genome sequences of ten Microbacterium spp. with emphasis on heavy metal contaminated environments.</title>
        <authorList>
            <person name="Corretto E."/>
        </authorList>
    </citation>
    <scope>NUCLEOTIDE SEQUENCE [LARGE SCALE GENOMIC DNA]</scope>
    <source>
        <strain evidence="2 3">DSM 23848</strain>
    </source>
</reference>
<proteinExistence type="predicted"/>
<comment type="caution">
    <text evidence="2">The sequence shown here is derived from an EMBL/GenBank/DDBJ whole genome shotgun (WGS) entry which is preliminary data.</text>
</comment>
<feature type="transmembrane region" description="Helical" evidence="1">
    <location>
        <begin position="21"/>
        <end position="41"/>
    </location>
</feature>
<feature type="transmembrane region" description="Helical" evidence="1">
    <location>
        <begin position="61"/>
        <end position="81"/>
    </location>
</feature>
<accession>A0A0F0L6X6</accession>
<evidence type="ECO:0000313" key="3">
    <source>
        <dbReference type="Proteomes" id="UP000033448"/>
    </source>
</evidence>
<keyword evidence="1" id="KW-1133">Transmembrane helix</keyword>
<gene>
    <name evidence="2" type="ORF">RL72_00532</name>
</gene>
<keyword evidence="3" id="KW-1185">Reference proteome</keyword>
<dbReference type="RefSeq" id="WP_045249277.1">
    <property type="nucleotide sequence ID" value="NZ_CP099706.1"/>
</dbReference>
<dbReference type="Proteomes" id="UP000033448">
    <property type="component" value="Unassembled WGS sequence"/>
</dbReference>